<dbReference type="GO" id="GO:0019843">
    <property type="term" value="F:rRNA binding"/>
    <property type="evidence" value="ECO:0007669"/>
    <property type="project" value="TreeGrafter"/>
</dbReference>
<dbReference type="AlphaFoldDB" id="D9PIM2"/>
<dbReference type="InterPro" id="IPR030388">
    <property type="entry name" value="G_ERA_dom"/>
</dbReference>
<feature type="domain" description="KH type-2" evidence="5">
    <location>
        <begin position="214"/>
        <end position="290"/>
    </location>
</feature>
<dbReference type="InterPro" id="IPR009019">
    <property type="entry name" value="KH_sf_prok-type"/>
</dbReference>
<keyword evidence="2" id="KW-0547">Nucleotide-binding</keyword>
<comment type="caution">
    <text evidence="7">The sequence shown here is derived from an EMBL/GenBank/DDBJ whole genome shotgun (WGS) entry which is preliminary data.</text>
</comment>
<name>D9PIM2_9ZZZZ</name>
<dbReference type="PROSITE" id="PS51713">
    <property type="entry name" value="G_ERA"/>
    <property type="match status" value="1"/>
</dbReference>
<keyword evidence="4" id="KW-0342">GTP-binding</keyword>
<evidence type="ECO:0000259" key="5">
    <source>
        <dbReference type="PROSITE" id="PS50823"/>
    </source>
</evidence>
<keyword evidence="3" id="KW-0694">RNA-binding</keyword>
<comment type="similarity">
    <text evidence="1">Belongs to the TRAFAC class TrmE-Era-EngA-EngB-Septin-like GTPase superfamily. Era GTPase family.</text>
</comment>
<dbReference type="CDD" id="cd22534">
    <property type="entry name" value="KH-II_Era"/>
    <property type="match status" value="1"/>
</dbReference>
<dbReference type="HAMAP" id="MF_00367">
    <property type="entry name" value="GTPase_Era"/>
    <property type="match status" value="1"/>
</dbReference>
<evidence type="ECO:0000256" key="2">
    <source>
        <dbReference type="ARBA" id="ARBA00022741"/>
    </source>
</evidence>
<dbReference type="InterPro" id="IPR027417">
    <property type="entry name" value="P-loop_NTPase"/>
</dbReference>
<evidence type="ECO:0000256" key="4">
    <source>
        <dbReference type="ARBA" id="ARBA00023134"/>
    </source>
</evidence>
<dbReference type="GO" id="GO:0005525">
    <property type="term" value="F:GTP binding"/>
    <property type="evidence" value="ECO:0007669"/>
    <property type="project" value="UniProtKB-KW"/>
</dbReference>
<dbReference type="NCBIfam" id="TIGR00436">
    <property type="entry name" value="era"/>
    <property type="match status" value="1"/>
</dbReference>
<dbReference type="PROSITE" id="PS50823">
    <property type="entry name" value="KH_TYPE_2"/>
    <property type="match status" value="1"/>
</dbReference>
<dbReference type="NCBIfam" id="NF000908">
    <property type="entry name" value="PRK00089.1"/>
    <property type="match status" value="1"/>
</dbReference>
<dbReference type="SUPFAM" id="SSF54814">
    <property type="entry name" value="Prokaryotic type KH domain (KH-domain type II)"/>
    <property type="match status" value="1"/>
</dbReference>
<dbReference type="GO" id="GO:0005829">
    <property type="term" value="C:cytosol"/>
    <property type="evidence" value="ECO:0007669"/>
    <property type="project" value="TreeGrafter"/>
</dbReference>
<dbReference type="InterPro" id="IPR004044">
    <property type="entry name" value="KH_dom_type_2"/>
</dbReference>
<dbReference type="EMBL" id="ADZX01000440">
    <property type="protein sequence ID" value="EFK96597.1"/>
    <property type="molecule type" value="Genomic_DNA"/>
</dbReference>
<dbReference type="GO" id="GO:0000028">
    <property type="term" value="P:ribosomal small subunit assembly"/>
    <property type="evidence" value="ECO:0007669"/>
    <property type="project" value="TreeGrafter"/>
</dbReference>
<evidence type="ECO:0000256" key="1">
    <source>
        <dbReference type="ARBA" id="ARBA00007921"/>
    </source>
</evidence>
<organism evidence="7">
    <name type="scientific">sediment metagenome</name>
    <dbReference type="NCBI Taxonomy" id="749907"/>
    <lineage>
        <taxon>unclassified sequences</taxon>
        <taxon>metagenomes</taxon>
        <taxon>ecological metagenomes</taxon>
    </lineage>
</organism>
<evidence type="ECO:0000259" key="6">
    <source>
        <dbReference type="PROSITE" id="PS51713"/>
    </source>
</evidence>
<accession>D9PIM2</accession>
<dbReference type="InterPro" id="IPR006073">
    <property type="entry name" value="GTP-bd"/>
</dbReference>
<dbReference type="Pfam" id="PF07650">
    <property type="entry name" value="KH_2"/>
    <property type="match status" value="1"/>
</dbReference>
<dbReference type="Gene3D" id="3.40.50.300">
    <property type="entry name" value="P-loop containing nucleotide triphosphate hydrolases"/>
    <property type="match status" value="1"/>
</dbReference>
<dbReference type="CDD" id="cd04163">
    <property type="entry name" value="Era"/>
    <property type="match status" value="1"/>
</dbReference>
<protein>
    <submittedName>
        <fullName evidence="7">GTP-binding protein Era</fullName>
    </submittedName>
</protein>
<dbReference type="GO" id="GO:0043024">
    <property type="term" value="F:ribosomal small subunit binding"/>
    <property type="evidence" value="ECO:0007669"/>
    <property type="project" value="TreeGrafter"/>
</dbReference>
<reference evidence="7" key="2">
    <citation type="journal article" date="2011" name="Microb. Ecol.">
        <title>Taxonomic and Functional Metagenomic Profiling of the Microbial Community in the Anoxic Sediment of a Sub-saline Shallow Lake (Laguna de Carrizo, Central Spain).</title>
        <authorList>
            <person name="Ferrer M."/>
            <person name="Guazzaroni M.E."/>
            <person name="Richter M."/>
            <person name="Garcia-Salamanca A."/>
            <person name="Yarza P."/>
            <person name="Suarez-Suarez A."/>
            <person name="Solano J."/>
            <person name="Alcaide M."/>
            <person name="van Dillewijn P."/>
            <person name="Molina-Henares M.A."/>
            <person name="Lopez-Cortes N."/>
            <person name="Al-Ramahi Y."/>
            <person name="Guerrero C."/>
            <person name="Acosta A."/>
            <person name="de Eugenio L.I."/>
            <person name="Martinez V."/>
            <person name="Marques S."/>
            <person name="Rojo F."/>
            <person name="Santero E."/>
            <person name="Genilloud O."/>
            <person name="Perez-Perez J."/>
            <person name="Rossello-Mora R."/>
            <person name="Ramos J.L."/>
        </authorList>
    </citation>
    <scope>NUCLEOTIDE SEQUENCE</scope>
</reference>
<dbReference type="SUPFAM" id="SSF52540">
    <property type="entry name" value="P-loop containing nucleoside triphosphate hydrolases"/>
    <property type="match status" value="1"/>
</dbReference>
<dbReference type="InterPro" id="IPR005662">
    <property type="entry name" value="GTPase_Era-like"/>
</dbReference>
<proteinExistence type="inferred from homology"/>
<gene>
    <name evidence="7" type="ORF">LDC_1380</name>
</gene>
<dbReference type="Gene3D" id="3.30.300.20">
    <property type="match status" value="1"/>
</dbReference>
<dbReference type="NCBIfam" id="TIGR00231">
    <property type="entry name" value="small_GTP"/>
    <property type="match status" value="1"/>
</dbReference>
<dbReference type="Pfam" id="PF01926">
    <property type="entry name" value="MMR_HSR1"/>
    <property type="match status" value="1"/>
</dbReference>
<sequence>MPEIDAANIPETPKKSGFVTLVGRSNVGKSTLLNTIVGTKLAIVTHRPQTTRNIIHGVLNRPEGQAVFVDTPGIFKEKKNFLAGKLTKRAEEAIDDIDLILYVVDPSKNIGAEERYLMSIVRKSHAPKILVINKSDLPKDEKPFIDDYKALGEEGFAAVYELSALADRHVEPLRQKVFEFLPTGEQMYPDEQLTNSNPNFWVAELIREKIFLALRKEVPYSTHVEVVEMEEKKDMQVIKAIIYTYDSKYKKMIIGAHGRAIKEIGIAARKELETALNKKVYLELEVETDKHWEERV</sequence>
<feature type="domain" description="Era-type G" evidence="6">
    <location>
        <begin position="15"/>
        <end position="183"/>
    </location>
</feature>
<evidence type="ECO:0000313" key="7">
    <source>
        <dbReference type="EMBL" id="EFK96597.1"/>
    </source>
</evidence>
<dbReference type="InterPro" id="IPR005225">
    <property type="entry name" value="Small_GTP-bd"/>
</dbReference>
<dbReference type="PANTHER" id="PTHR42698">
    <property type="entry name" value="GTPASE ERA"/>
    <property type="match status" value="1"/>
</dbReference>
<reference evidence="7" key="1">
    <citation type="submission" date="2010-07" db="EMBL/GenBank/DDBJ databases">
        <authorList>
            <consortium name="CONSOLIDER consortium CSD2007-00005"/>
            <person name="Guazzaroni M.-E."/>
            <person name="Richter M."/>
            <person name="Garcia-Salamanca A."/>
            <person name="Yarza P."/>
            <person name="Ferrer M."/>
        </authorList>
    </citation>
    <scope>NUCLEOTIDE SEQUENCE</scope>
</reference>
<dbReference type="PANTHER" id="PTHR42698:SF1">
    <property type="entry name" value="GTPASE ERA, MITOCHONDRIAL"/>
    <property type="match status" value="1"/>
</dbReference>
<evidence type="ECO:0000256" key="3">
    <source>
        <dbReference type="ARBA" id="ARBA00022884"/>
    </source>
</evidence>
<dbReference type="InterPro" id="IPR015946">
    <property type="entry name" value="KH_dom-like_a/b"/>
</dbReference>